<feature type="compositionally biased region" description="Pro residues" evidence="1">
    <location>
        <begin position="496"/>
        <end position="523"/>
    </location>
</feature>
<feature type="domain" description="Ricin B lectin" evidence="2">
    <location>
        <begin position="526"/>
        <end position="656"/>
    </location>
</feature>
<evidence type="ECO:0000313" key="3">
    <source>
        <dbReference type="EMBL" id="GGK91826.1"/>
    </source>
</evidence>
<organism evidence="3 4">
    <name type="scientific">Streptomyces flaveus</name>
    <dbReference type="NCBI Taxonomy" id="66370"/>
    <lineage>
        <taxon>Bacteria</taxon>
        <taxon>Bacillati</taxon>
        <taxon>Actinomycetota</taxon>
        <taxon>Actinomycetes</taxon>
        <taxon>Kitasatosporales</taxon>
        <taxon>Streptomycetaceae</taxon>
        <taxon>Streptomyces</taxon>
        <taxon>Streptomyces aurantiacus group</taxon>
    </lineage>
</organism>
<evidence type="ECO:0000259" key="2">
    <source>
        <dbReference type="SMART" id="SM00458"/>
    </source>
</evidence>
<dbReference type="AlphaFoldDB" id="A0A917VL38"/>
<feature type="region of interest" description="Disordered" evidence="1">
    <location>
        <begin position="1"/>
        <end position="21"/>
    </location>
</feature>
<dbReference type="InterPro" id="IPR035992">
    <property type="entry name" value="Ricin_B-like_lectins"/>
</dbReference>
<feature type="region of interest" description="Disordered" evidence="1">
    <location>
        <begin position="633"/>
        <end position="660"/>
    </location>
</feature>
<feature type="compositionally biased region" description="Low complexity" evidence="1">
    <location>
        <begin position="478"/>
        <end position="495"/>
    </location>
</feature>
<proteinExistence type="predicted"/>
<feature type="region of interest" description="Disordered" evidence="1">
    <location>
        <begin position="447"/>
        <end position="529"/>
    </location>
</feature>
<dbReference type="SMART" id="SM00458">
    <property type="entry name" value="RICIN"/>
    <property type="match status" value="1"/>
</dbReference>
<comment type="caution">
    <text evidence="3">The sequence shown here is derived from an EMBL/GenBank/DDBJ whole genome shotgun (WGS) entry which is preliminary data.</text>
</comment>
<dbReference type="SUPFAM" id="SSF50370">
    <property type="entry name" value="Ricin B-like lectins"/>
    <property type="match status" value="1"/>
</dbReference>
<keyword evidence="4" id="KW-1185">Reference proteome</keyword>
<gene>
    <name evidence="3" type="ORF">GCM10010094_60950</name>
</gene>
<accession>A0A917VL38</accession>
<evidence type="ECO:0000256" key="1">
    <source>
        <dbReference type="SAM" id="MobiDB-lite"/>
    </source>
</evidence>
<reference evidence="3" key="1">
    <citation type="journal article" date="2014" name="Int. J. Syst. Evol. Microbiol.">
        <title>Complete genome sequence of Corynebacterium casei LMG S-19264T (=DSM 44701T), isolated from a smear-ripened cheese.</title>
        <authorList>
            <consortium name="US DOE Joint Genome Institute (JGI-PGF)"/>
            <person name="Walter F."/>
            <person name="Albersmeier A."/>
            <person name="Kalinowski J."/>
            <person name="Ruckert C."/>
        </authorList>
    </citation>
    <scope>NUCLEOTIDE SEQUENCE</scope>
    <source>
        <strain evidence="3">JCM 3035</strain>
    </source>
</reference>
<reference evidence="3" key="2">
    <citation type="submission" date="2020-09" db="EMBL/GenBank/DDBJ databases">
        <authorList>
            <person name="Sun Q."/>
            <person name="Ohkuma M."/>
        </authorList>
    </citation>
    <scope>NUCLEOTIDE SEQUENCE</scope>
    <source>
        <strain evidence="3">JCM 3035</strain>
    </source>
</reference>
<name>A0A917VL38_9ACTN</name>
<evidence type="ECO:0000313" key="4">
    <source>
        <dbReference type="Proteomes" id="UP000637788"/>
    </source>
</evidence>
<dbReference type="Gene3D" id="2.80.10.50">
    <property type="match status" value="1"/>
</dbReference>
<sequence length="660" mass="69318">MRVRRRGAVPARAGPAQSTEGGVSVEVITVLREGRMGAYGQTAVPGAGHSLTIQDHMKRHSCLHVRTLHPLSSLWSLQTHRHAETEIPTGSGSVWCEGGGMGMARGDESDEYRDSEADGGAQAPQHPMPPELEELPSVSDARLTDLLRADARTARPAWRELRSRHRPAVLSYARLCTVDESAAHRITATAFTLAARETARGLEPRTPWRHQLLLLACRVAAEWSADERAARLDPGLLTRLREAGSGPDGPVPPMLTAFLALPTRVQGLVWYGVVDGESEADTARLLGVTPEDVAYGREGAFQALSHSVLKTRLAGSDDPGCQDFRRLIEEAVRPGGPRRSADLDAHMGSCPHCAAGYEELAALRDTPRAATAEGLLPWGGTAYAMSGGGAVGEERREARTTAGTGGGTAARWSWSAWRPSRRLAIASAALGVAVAPLLVYLLTQGDSGSQESAGAVDTPPQPPSVTLTSTFSPPPLPSATTRSPSPKPTKSTRPASPSPTPTPTPTPKPTPTPTRTTPPPASGPPDGSFAQVVNVDSSLCLDVEDGDFDNGTNVIAADCSASGTQRWRVDAASGALQSFADPDFCLDSRGSVDDGLGIWTCESLESSNGENLRFTVDGAGVIRPAIAPDHALTPAGGEGLELAPADGDDDQRWKAGAGVT</sequence>
<protein>
    <recommendedName>
        <fullName evidence="2">Ricin B lectin domain-containing protein</fullName>
    </recommendedName>
</protein>
<dbReference type="Pfam" id="PF00652">
    <property type="entry name" value="Ricin_B_lectin"/>
    <property type="match status" value="1"/>
</dbReference>
<dbReference type="Proteomes" id="UP000637788">
    <property type="component" value="Unassembled WGS sequence"/>
</dbReference>
<dbReference type="EMBL" id="BMPQ01000019">
    <property type="protein sequence ID" value="GGK91826.1"/>
    <property type="molecule type" value="Genomic_DNA"/>
</dbReference>
<feature type="region of interest" description="Disordered" evidence="1">
    <location>
        <begin position="104"/>
        <end position="134"/>
    </location>
</feature>
<dbReference type="InterPro" id="IPR000772">
    <property type="entry name" value="Ricin_B_lectin"/>
</dbReference>
<dbReference type="PROSITE" id="PS50231">
    <property type="entry name" value="RICIN_B_LECTIN"/>
    <property type="match status" value="1"/>
</dbReference>